<proteinExistence type="predicted"/>
<sequence length="169" mass="19059">MARQDAQLARDVVLALVVLTPRHGWAVHEELAPSGTIGRAWTLSRQLVYRAIDTLVADGFVKRATPKDGGGADKVIVSPTAAGKRHVEMWLNTPVLHLRDVRTELVVKVMLREQFQLPLQPFVTKQRQVFEPLIDAINQSSSHSPVEMWRRESASAVKRYLTRLEKYGN</sequence>
<comment type="caution">
    <text evidence="1">The sequence shown here is derived from an EMBL/GenBank/DDBJ whole genome shotgun (WGS) entry which is preliminary data.</text>
</comment>
<organism evidence="1">
    <name type="scientific">freshwater metagenome</name>
    <dbReference type="NCBI Taxonomy" id="449393"/>
    <lineage>
        <taxon>unclassified sequences</taxon>
        <taxon>metagenomes</taxon>
        <taxon>ecological metagenomes</taxon>
    </lineage>
</organism>
<protein>
    <submittedName>
        <fullName evidence="1">Uncharacterized protein</fullName>
    </submittedName>
</protein>
<dbReference type="InterPro" id="IPR036388">
    <property type="entry name" value="WH-like_DNA-bd_sf"/>
</dbReference>
<evidence type="ECO:0000313" key="1">
    <source>
        <dbReference type="EMBL" id="KGA16371.1"/>
    </source>
</evidence>
<reference evidence="1" key="1">
    <citation type="submission" date="2014-06" db="EMBL/GenBank/DDBJ databases">
        <title>Key roles for freshwater Actinobacteria revealed by deep metagenomic sequencing.</title>
        <authorList>
            <person name="Ghai R."/>
            <person name="Mizuno C.M."/>
            <person name="Picazo A."/>
            <person name="Camacho A."/>
            <person name="Rodriguez-Valera F."/>
        </authorList>
    </citation>
    <scope>NUCLEOTIDE SEQUENCE</scope>
</reference>
<name>A0A094QP44_9ZZZZ</name>
<dbReference type="Gene3D" id="1.10.10.10">
    <property type="entry name" value="Winged helix-like DNA-binding domain superfamily/Winged helix DNA-binding domain"/>
    <property type="match status" value="1"/>
</dbReference>
<dbReference type="InterPro" id="IPR036390">
    <property type="entry name" value="WH_DNA-bd_sf"/>
</dbReference>
<accession>A0A094QP44</accession>
<gene>
    <name evidence="1" type="ORF">GM51_12660</name>
</gene>
<dbReference type="SUPFAM" id="SSF46785">
    <property type="entry name" value="Winged helix' DNA-binding domain"/>
    <property type="match status" value="1"/>
</dbReference>
<dbReference type="EMBL" id="JNSL01000086">
    <property type="protein sequence ID" value="KGA16371.1"/>
    <property type="molecule type" value="Genomic_DNA"/>
</dbReference>
<dbReference type="AlphaFoldDB" id="A0A094QP44"/>